<comment type="caution">
    <text evidence="2">The sequence shown here is derived from an EMBL/GenBank/DDBJ whole genome shotgun (WGS) entry which is preliminary data.</text>
</comment>
<dbReference type="AlphaFoldDB" id="A0A941IR62"/>
<dbReference type="EMBL" id="JAGSOG010000175">
    <property type="protein sequence ID" value="MBR7837014.1"/>
    <property type="molecule type" value="Genomic_DNA"/>
</dbReference>
<dbReference type="SUPFAM" id="SSF49777">
    <property type="entry name" value="PEBP-like"/>
    <property type="match status" value="1"/>
</dbReference>
<sequence>MGSRVGGENLSPHLAWGELPSGTAQLLLLIEDIDAPLGSNPAVHCLALIDEAALQTPQELPSGALARKGPAAGVTLLRSVMSRGYFGPEPLKGHGPHRYVFQFYALGQSLLTRPDRDALLKTRPRAVLTSIDVPVLARGRITGVCER</sequence>
<protein>
    <submittedName>
        <fullName evidence="2">YbhB/YbcL family Raf kinase inhibitor-like protein</fullName>
    </submittedName>
</protein>
<dbReference type="InterPro" id="IPR008914">
    <property type="entry name" value="PEBP"/>
</dbReference>
<dbReference type="InterPro" id="IPR005247">
    <property type="entry name" value="YbhB_YbcL/LppC-like"/>
</dbReference>
<gene>
    <name evidence="2" type="ORF">KDL01_27305</name>
</gene>
<dbReference type="InterPro" id="IPR036610">
    <property type="entry name" value="PEBP-like_sf"/>
</dbReference>
<evidence type="ECO:0000256" key="1">
    <source>
        <dbReference type="ARBA" id="ARBA00007120"/>
    </source>
</evidence>
<evidence type="ECO:0000313" key="3">
    <source>
        <dbReference type="Proteomes" id="UP000675781"/>
    </source>
</evidence>
<dbReference type="Proteomes" id="UP000675781">
    <property type="component" value="Unassembled WGS sequence"/>
</dbReference>
<keyword evidence="3" id="KW-1185">Reference proteome</keyword>
<accession>A0A941IR62</accession>
<dbReference type="Pfam" id="PF01161">
    <property type="entry name" value="PBP"/>
    <property type="match status" value="1"/>
</dbReference>
<comment type="similarity">
    <text evidence="1">Belongs to the UPF0098 family.</text>
</comment>
<name>A0A941IR62_9ACTN</name>
<dbReference type="RefSeq" id="WP_212531482.1">
    <property type="nucleotide sequence ID" value="NZ_JAGSOG010000175.1"/>
</dbReference>
<dbReference type="Gene3D" id="3.90.280.10">
    <property type="entry name" value="PEBP-like"/>
    <property type="match status" value="1"/>
</dbReference>
<dbReference type="CDD" id="cd00865">
    <property type="entry name" value="PEBP_bact_arch"/>
    <property type="match status" value="1"/>
</dbReference>
<evidence type="ECO:0000313" key="2">
    <source>
        <dbReference type="EMBL" id="MBR7837014.1"/>
    </source>
</evidence>
<reference evidence="2" key="1">
    <citation type="submission" date="2021-04" db="EMBL/GenBank/DDBJ databases">
        <title>Genome based classification of Actinospica acidithermotolerans sp. nov., an actinobacterium isolated from an Indonesian hot spring.</title>
        <authorList>
            <person name="Kusuma A.B."/>
            <person name="Putra K.E."/>
            <person name="Nafisah S."/>
            <person name="Loh J."/>
            <person name="Nouioui I."/>
            <person name="Goodfellow M."/>
        </authorList>
    </citation>
    <scope>NUCLEOTIDE SEQUENCE</scope>
    <source>
        <strain evidence="2">CSCA 57</strain>
    </source>
</reference>
<organism evidence="2 3">
    <name type="scientific">Actinospica durhamensis</name>
    <dbReference type="NCBI Taxonomy" id="1508375"/>
    <lineage>
        <taxon>Bacteria</taxon>
        <taxon>Bacillati</taxon>
        <taxon>Actinomycetota</taxon>
        <taxon>Actinomycetes</taxon>
        <taxon>Catenulisporales</taxon>
        <taxon>Actinospicaceae</taxon>
        <taxon>Actinospica</taxon>
    </lineage>
</organism>
<proteinExistence type="inferred from homology"/>